<reference evidence="3 4" key="1">
    <citation type="submission" date="2019-04" db="EMBL/GenBank/DDBJ databases">
        <title>Sphingomonas psychrotolerans sp. nov., isolated from soil in the Tianshan Mountains, Xinjiang, China.</title>
        <authorList>
            <person name="Luo Y."/>
            <person name="Sheng H."/>
        </authorList>
    </citation>
    <scope>NUCLEOTIDE SEQUENCE [LARGE SCALE GENOMIC DNA]</scope>
    <source>
        <strain evidence="3 4">KIS18-15</strain>
    </source>
</reference>
<accession>A0A4S1WJH1</accession>
<keyword evidence="2" id="KW-1133">Transmembrane helix</keyword>
<evidence type="ECO:0000256" key="1">
    <source>
        <dbReference type="SAM" id="MobiDB-lite"/>
    </source>
</evidence>
<keyword evidence="2" id="KW-0472">Membrane</keyword>
<dbReference type="EMBL" id="SRXU01000003">
    <property type="protein sequence ID" value="TGX43354.1"/>
    <property type="molecule type" value="Genomic_DNA"/>
</dbReference>
<dbReference type="AlphaFoldDB" id="A0A4S1WJH1"/>
<name>A0A4S1WJH1_9SPHN</name>
<keyword evidence="4" id="KW-1185">Reference proteome</keyword>
<organism evidence="3 4">
    <name type="scientific">Sphingomonas naasensis</name>
    <dbReference type="NCBI Taxonomy" id="1344951"/>
    <lineage>
        <taxon>Bacteria</taxon>
        <taxon>Pseudomonadati</taxon>
        <taxon>Pseudomonadota</taxon>
        <taxon>Alphaproteobacteria</taxon>
        <taxon>Sphingomonadales</taxon>
        <taxon>Sphingomonadaceae</taxon>
        <taxon>Sphingomonas</taxon>
    </lineage>
</organism>
<keyword evidence="2" id="KW-0812">Transmembrane</keyword>
<feature type="transmembrane region" description="Helical" evidence="2">
    <location>
        <begin position="44"/>
        <end position="64"/>
    </location>
</feature>
<evidence type="ECO:0000313" key="3">
    <source>
        <dbReference type="EMBL" id="TGX43354.1"/>
    </source>
</evidence>
<dbReference type="RefSeq" id="WP_135984103.1">
    <property type="nucleotide sequence ID" value="NZ_JAASQM010000002.1"/>
</dbReference>
<comment type="caution">
    <text evidence="3">The sequence shown here is derived from an EMBL/GenBank/DDBJ whole genome shotgun (WGS) entry which is preliminary data.</text>
</comment>
<protein>
    <submittedName>
        <fullName evidence="3">DUF805 domain-containing protein</fullName>
    </submittedName>
</protein>
<feature type="transmembrane region" description="Helical" evidence="2">
    <location>
        <begin position="20"/>
        <end position="37"/>
    </location>
</feature>
<evidence type="ECO:0000256" key="2">
    <source>
        <dbReference type="SAM" id="Phobius"/>
    </source>
</evidence>
<sequence length="123" mass="13147">MLPAADLRDPLGAGRDITIARFAAQLIACAPVATLLARRLHDAGLPGLPALPLVPATLFLSYWHHLTFLSPTVPDLPLWASRLQIASVLILYAIVFLPPSGRGLRYGPDPRLPSQPGGLQTAQ</sequence>
<evidence type="ECO:0000313" key="4">
    <source>
        <dbReference type="Proteomes" id="UP000309848"/>
    </source>
</evidence>
<proteinExistence type="predicted"/>
<feature type="region of interest" description="Disordered" evidence="1">
    <location>
        <begin position="102"/>
        <end position="123"/>
    </location>
</feature>
<feature type="transmembrane region" description="Helical" evidence="2">
    <location>
        <begin position="76"/>
        <end position="97"/>
    </location>
</feature>
<gene>
    <name evidence="3" type="ORF">E5A74_09335</name>
</gene>
<dbReference type="Proteomes" id="UP000309848">
    <property type="component" value="Unassembled WGS sequence"/>
</dbReference>